<dbReference type="AlphaFoldDB" id="A0A7J8HJF2"/>
<feature type="region of interest" description="Disordered" evidence="2">
    <location>
        <begin position="288"/>
        <end position="403"/>
    </location>
</feature>
<dbReference type="Proteomes" id="UP000550707">
    <property type="component" value="Unassembled WGS sequence"/>
</dbReference>
<dbReference type="EMBL" id="JACASF010000006">
    <property type="protein sequence ID" value="KAF6472019.1"/>
    <property type="molecule type" value="Genomic_DNA"/>
</dbReference>
<keyword evidence="5" id="KW-1185">Reference proteome</keyword>
<evidence type="ECO:0000313" key="4">
    <source>
        <dbReference type="EMBL" id="KAF6472019.1"/>
    </source>
</evidence>
<feature type="compositionally biased region" description="Basic and acidic residues" evidence="2">
    <location>
        <begin position="445"/>
        <end position="457"/>
    </location>
</feature>
<dbReference type="InterPro" id="IPR006757">
    <property type="entry name" value="OGF_rcpt"/>
</dbReference>
<feature type="region of interest" description="Disordered" evidence="2">
    <location>
        <begin position="415"/>
        <end position="576"/>
    </location>
</feature>
<feature type="compositionally biased region" description="Polar residues" evidence="2">
    <location>
        <begin position="51"/>
        <end position="60"/>
    </location>
</feature>
<comment type="caution">
    <text evidence="4">The sequence shown here is derived from an EMBL/GenBank/DDBJ whole genome shotgun (WGS) entry which is preliminary data.</text>
</comment>
<evidence type="ECO:0000313" key="5">
    <source>
        <dbReference type="Proteomes" id="UP000550707"/>
    </source>
</evidence>
<dbReference type="GO" id="GO:0016020">
    <property type="term" value="C:membrane"/>
    <property type="evidence" value="ECO:0007669"/>
    <property type="project" value="InterPro"/>
</dbReference>
<evidence type="ECO:0000259" key="3">
    <source>
        <dbReference type="Pfam" id="PF04664"/>
    </source>
</evidence>
<feature type="domain" description="Opioid growth factor receptor (OGFr) conserved" evidence="3">
    <location>
        <begin position="83"/>
        <end position="288"/>
    </location>
</feature>
<dbReference type="FunCoup" id="A0A7J8HJF2">
    <property type="interactions" value="950"/>
</dbReference>
<dbReference type="PANTHER" id="PTHR14015:SF1">
    <property type="entry name" value="OPIOID GROWTH FACTOR RECEPTOR"/>
    <property type="match status" value="1"/>
</dbReference>
<sequence>MDDPDCDSTWEDDEEDGEGPSAGGDDEGEAGAPGDAEDEDEEEEEEARPSALQSRMTGSRNWRAMQDTRRYRHHYPDLMERDSNGDMPNLSFYRNEIRFQPNGCFIEDILQNWRDNHELLEDNHSYIQWLFPLREPGVNWHAKPLTQREIEAFKSSAEATERFVQAYKLMLGFYGIELQDRDTGKVRRAEGYQKCFQNLNWHSHNNLRITRILKSLGELGLERYQAPLVHFFLEETLVHRQLPSVRQSALDYFVFTVRCPRQRRALLRFAWEHFRPRSKFVWGPPDKLRRLRLHSPPRPPLPGPRQAEGEESPGDPFLQAGAQGRTCGPETETGEGGDAPAAGSQLPSAEPQERDPGEEAGSQGEEGPEPLSPKESKKRKLEVNRREPTPEEPGPQSASEVEKIALNLEGCALSQGSLGAGAQEMSSQESGETEQPCPPPPGAKVADEVRKRRKVDEMLAPTWPPAPLGHPEAGLDENGVKEEAEGQGVPEQDAPEGPTTAEPALIKRAESAEKAGSAERAESVEAGAMERVGSAGEAGPVERVGSAEEAGPVERVGSAEEAGPVEAGLAAKPQTP</sequence>
<feature type="region of interest" description="Disordered" evidence="2">
    <location>
        <begin position="1"/>
        <end position="63"/>
    </location>
</feature>
<dbReference type="InterPro" id="IPR039574">
    <property type="entry name" value="OGFr"/>
</dbReference>
<dbReference type="OrthoDB" id="9030204at2759"/>
<feature type="compositionally biased region" description="Acidic residues" evidence="2">
    <location>
        <begin position="1"/>
        <end position="46"/>
    </location>
</feature>
<feature type="compositionally biased region" description="Basic and acidic residues" evidence="2">
    <location>
        <begin position="505"/>
        <end position="523"/>
    </location>
</feature>
<dbReference type="PANTHER" id="PTHR14015">
    <property type="entry name" value="OPIOID GROWTH FACTOR RECEPTOR OGFR ZETA-TYPE OPIOID RECEPTOR"/>
    <property type="match status" value="1"/>
</dbReference>
<dbReference type="Pfam" id="PF04664">
    <property type="entry name" value="OGFr_N"/>
    <property type="match status" value="1"/>
</dbReference>
<reference evidence="4 5" key="1">
    <citation type="journal article" date="2020" name="Nature">
        <title>Six reference-quality genomes reveal evolution of bat adaptations.</title>
        <authorList>
            <person name="Jebb D."/>
            <person name="Huang Z."/>
            <person name="Pippel M."/>
            <person name="Hughes G.M."/>
            <person name="Lavrichenko K."/>
            <person name="Devanna P."/>
            <person name="Winkler S."/>
            <person name="Jermiin L.S."/>
            <person name="Skirmuntt E.C."/>
            <person name="Katzourakis A."/>
            <person name="Burkitt-Gray L."/>
            <person name="Ray D.A."/>
            <person name="Sullivan K.A.M."/>
            <person name="Roscito J.G."/>
            <person name="Kirilenko B.M."/>
            <person name="Davalos L.M."/>
            <person name="Corthals A.P."/>
            <person name="Power M.L."/>
            <person name="Jones G."/>
            <person name="Ransome R.D."/>
            <person name="Dechmann D.K.N."/>
            <person name="Locatelli A.G."/>
            <person name="Puechmaille S.J."/>
            <person name="Fedrigo O."/>
            <person name="Jarvis E.D."/>
            <person name="Hiller M."/>
            <person name="Vernes S.C."/>
            <person name="Myers E.W."/>
            <person name="Teeling E.C."/>
        </authorList>
    </citation>
    <scope>NUCLEOTIDE SEQUENCE [LARGE SCALE GENOMIC DNA]</scope>
    <source>
        <strain evidence="4">MMolMol1</strain>
        <tissue evidence="4">Muscle</tissue>
    </source>
</reference>
<protein>
    <submittedName>
        <fullName evidence="4">Opioid growth factor receptor</fullName>
    </submittedName>
</protein>
<comment type="similarity">
    <text evidence="1">Belongs to the opioid growth factor receptor family.</text>
</comment>
<keyword evidence="4" id="KW-0675">Receptor</keyword>
<gene>
    <name evidence="4" type="ORF">HJG59_013478</name>
</gene>
<dbReference type="InParanoid" id="A0A7J8HJF2"/>
<name>A0A7J8HJF2_MOLMO</name>
<dbReference type="GO" id="GO:0140625">
    <property type="term" value="F:opioid growth factor receptor activity"/>
    <property type="evidence" value="ECO:0007669"/>
    <property type="project" value="InterPro"/>
</dbReference>
<organism evidence="4 5">
    <name type="scientific">Molossus molossus</name>
    <name type="common">Pallas' mastiff bat</name>
    <name type="synonym">Vespertilio molossus</name>
    <dbReference type="NCBI Taxonomy" id="27622"/>
    <lineage>
        <taxon>Eukaryota</taxon>
        <taxon>Metazoa</taxon>
        <taxon>Chordata</taxon>
        <taxon>Craniata</taxon>
        <taxon>Vertebrata</taxon>
        <taxon>Euteleostomi</taxon>
        <taxon>Mammalia</taxon>
        <taxon>Eutheria</taxon>
        <taxon>Laurasiatheria</taxon>
        <taxon>Chiroptera</taxon>
        <taxon>Yangochiroptera</taxon>
        <taxon>Molossidae</taxon>
        <taxon>Molossus</taxon>
    </lineage>
</organism>
<evidence type="ECO:0000256" key="2">
    <source>
        <dbReference type="SAM" id="MobiDB-lite"/>
    </source>
</evidence>
<accession>A0A7J8HJF2</accession>
<proteinExistence type="inferred from homology"/>
<evidence type="ECO:0000256" key="1">
    <source>
        <dbReference type="ARBA" id="ARBA00010365"/>
    </source>
</evidence>